<dbReference type="AlphaFoldDB" id="A0AAV2E823"/>
<evidence type="ECO:0000313" key="2">
    <source>
        <dbReference type="EMBL" id="CAL1382101.1"/>
    </source>
</evidence>
<keyword evidence="3" id="KW-1185">Reference proteome</keyword>
<dbReference type="EMBL" id="OZ034817">
    <property type="protein sequence ID" value="CAL1382101.1"/>
    <property type="molecule type" value="Genomic_DNA"/>
</dbReference>
<sequence length="156" mass="17931">MMDRHLTRINMDRKWGTEDPYVLASQANQVFYIPDIENGGAWHIVHKVCPRTVYDVLQKEEAGHGDPVYQNQPYQLDEDIFYFHVSESDLVDVIRDDEAPTIVTGPVIRAIDRRSAEVEASGEEIDDDKLDDHHFTTNEIEHQDGTDLSFSDEEEA</sequence>
<dbReference type="InterPro" id="IPR025312">
    <property type="entry name" value="DUF4216"/>
</dbReference>
<accession>A0AAV2E823</accession>
<name>A0AAV2E823_9ROSI</name>
<dbReference type="Proteomes" id="UP001497516">
    <property type="component" value="Chromosome 4"/>
</dbReference>
<evidence type="ECO:0000313" key="3">
    <source>
        <dbReference type="Proteomes" id="UP001497516"/>
    </source>
</evidence>
<reference evidence="2 3" key="1">
    <citation type="submission" date="2024-04" db="EMBL/GenBank/DDBJ databases">
        <authorList>
            <person name="Fracassetti M."/>
        </authorList>
    </citation>
    <scope>NUCLEOTIDE SEQUENCE [LARGE SCALE GENOMIC DNA]</scope>
</reference>
<organism evidence="2 3">
    <name type="scientific">Linum trigynum</name>
    <dbReference type="NCBI Taxonomy" id="586398"/>
    <lineage>
        <taxon>Eukaryota</taxon>
        <taxon>Viridiplantae</taxon>
        <taxon>Streptophyta</taxon>
        <taxon>Embryophyta</taxon>
        <taxon>Tracheophyta</taxon>
        <taxon>Spermatophyta</taxon>
        <taxon>Magnoliopsida</taxon>
        <taxon>eudicotyledons</taxon>
        <taxon>Gunneridae</taxon>
        <taxon>Pentapetalae</taxon>
        <taxon>rosids</taxon>
        <taxon>fabids</taxon>
        <taxon>Malpighiales</taxon>
        <taxon>Linaceae</taxon>
        <taxon>Linum</taxon>
    </lineage>
</organism>
<dbReference type="PANTHER" id="PTHR48258">
    <property type="entry name" value="DUF4218 DOMAIN-CONTAINING PROTEIN-RELATED"/>
    <property type="match status" value="1"/>
</dbReference>
<gene>
    <name evidence="2" type="ORF">LTRI10_LOCUS23443</name>
</gene>
<dbReference type="Pfam" id="PF13952">
    <property type="entry name" value="DUF4216"/>
    <property type="match status" value="1"/>
</dbReference>
<dbReference type="PANTHER" id="PTHR48258:SF6">
    <property type="entry name" value="LEUCINE-RICH REPEAT DOMAIN, L DOMAIN-CONTAINING PROTEIN"/>
    <property type="match status" value="1"/>
</dbReference>
<protein>
    <recommendedName>
        <fullName evidence="1">DUF4216 domain-containing protein</fullName>
    </recommendedName>
</protein>
<proteinExistence type="predicted"/>
<evidence type="ECO:0000259" key="1">
    <source>
        <dbReference type="Pfam" id="PF13952"/>
    </source>
</evidence>
<feature type="domain" description="DUF4216" evidence="1">
    <location>
        <begin position="3"/>
        <end position="45"/>
    </location>
</feature>